<dbReference type="InterPro" id="IPR001128">
    <property type="entry name" value="Cyt_P450"/>
</dbReference>
<evidence type="ECO:0000313" key="7">
    <source>
        <dbReference type="Proteomes" id="UP000789831"/>
    </source>
</evidence>
<sequence length="450" mass="52312">MSTLKDNDTIFFYRYMDSWLLSLPVFLIITYVAKFYFQYFTRENPLPGPMPFPVIGNVIQMRGHPGKFAVAMQEKYGEIWEAYIGTERTIFLCRDDLIANMMSSSTKTNFFNRNNNEGLKEMGVHMEGIVFNRDMQVWRMNRKLLTHSIMPPNYLKEFVQVTQTIFNEVENYWEQLGLDLEIDIAQWMPRFTTDITVKTTTGKPFHSLLAYYNTQSSTKDNNIEVPISKLIESEELSHAIREWNRMLSAHSFSFVIYYICQNPYVKLQLEKEISQVFGNNLITKQYKITYEDIEKLVYTEAVIKEAARLTPVVPIITKETSHEEEIGGYKYKAGTKFGASFIGIHLSTRYWQDPKKFMPERFLKKVSDSNGTVRYEAGNNIKKNTYMPFGGGVRICPGRNVAMTEMKALTVLLFGRYDVRLVDPKAPLAYSFAPAIQCDELKLFIRPRKI</sequence>
<evidence type="ECO:0000256" key="3">
    <source>
        <dbReference type="PIRSR" id="PIRSR602401-1"/>
    </source>
</evidence>
<evidence type="ECO:0000256" key="5">
    <source>
        <dbReference type="SAM" id="Phobius"/>
    </source>
</evidence>
<dbReference type="PROSITE" id="PS00086">
    <property type="entry name" value="CYTOCHROME_P450"/>
    <property type="match status" value="1"/>
</dbReference>
<dbReference type="Pfam" id="PF00067">
    <property type="entry name" value="p450"/>
    <property type="match status" value="2"/>
</dbReference>
<keyword evidence="1 3" id="KW-0479">Metal-binding</keyword>
<keyword evidence="4" id="KW-0560">Oxidoreductase</keyword>
<protein>
    <submittedName>
        <fullName evidence="6">12443_t:CDS:1</fullName>
    </submittedName>
</protein>
<dbReference type="OrthoDB" id="1470350at2759"/>
<feature type="binding site" description="axial binding residue" evidence="3">
    <location>
        <position position="396"/>
    </location>
    <ligand>
        <name>heme</name>
        <dbReference type="ChEBI" id="CHEBI:30413"/>
    </ligand>
    <ligandPart>
        <name>Fe</name>
        <dbReference type="ChEBI" id="CHEBI:18248"/>
    </ligandPart>
</feature>
<accession>A0A9N9AHT4</accession>
<keyword evidence="4" id="KW-0503">Monooxygenase</keyword>
<dbReference type="InterPro" id="IPR002401">
    <property type="entry name" value="Cyt_P450_E_grp-I"/>
</dbReference>
<dbReference type="GO" id="GO:0005506">
    <property type="term" value="F:iron ion binding"/>
    <property type="evidence" value="ECO:0007669"/>
    <property type="project" value="InterPro"/>
</dbReference>
<dbReference type="PANTHER" id="PTHR24301">
    <property type="entry name" value="THROMBOXANE-A SYNTHASE"/>
    <property type="match status" value="1"/>
</dbReference>
<dbReference type="AlphaFoldDB" id="A0A9N9AHT4"/>
<dbReference type="GO" id="GO:0020037">
    <property type="term" value="F:heme binding"/>
    <property type="evidence" value="ECO:0007669"/>
    <property type="project" value="InterPro"/>
</dbReference>
<dbReference type="Proteomes" id="UP000789831">
    <property type="component" value="Unassembled WGS sequence"/>
</dbReference>
<dbReference type="SUPFAM" id="SSF48264">
    <property type="entry name" value="Cytochrome P450"/>
    <property type="match status" value="1"/>
</dbReference>
<dbReference type="InterPro" id="IPR036396">
    <property type="entry name" value="Cyt_P450_sf"/>
</dbReference>
<dbReference type="GO" id="GO:0004497">
    <property type="term" value="F:monooxygenase activity"/>
    <property type="evidence" value="ECO:0007669"/>
    <property type="project" value="UniProtKB-KW"/>
</dbReference>
<evidence type="ECO:0000256" key="2">
    <source>
        <dbReference type="ARBA" id="ARBA00023004"/>
    </source>
</evidence>
<feature type="transmembrane region" description="Helical" evidence="5">
    <location>
        <begin position="20"/>
        <end position="37"/>
    </location>
</feature>
<keyword evidence="2 3" id="KW-0408">Iron</keyword>
<evidence type="ECO:0000313" key="6">
    <source>
        <dbReference type="EMBL" id="CAG8530772.1"/>
    </source>
</evidence>
<dbReference type="Gene3D" id="1.10.630.10">
    <property type="entry name" value="Cytochrome P450"/>
    <property type="match status" value="2"/>
</dbReference>
<gene>
    <name evidence="6" type="ORF">AGERDE_LOCUS5699</name>
</gene>
<keyword evidence="3 4" id="KW-0349">Heme</keyword>
<dbReference type="PRINTS" id="PR00385">
    <property type="entry name" value="P450"/>
</dbReference>
<keyword evidence="5" id="KW-1133">Transmembrane helix</keyword>
<comment type="caution">
    <text evidence="6">The sequence shown here is derived from an EMBL/GenBank/DDBJ whole genome shotgun (WGS) entry which is preliminary data.</text>
</comment>
<dbReference type="GO" id="GO:0016705">
    <property type="term" value="F:oxidoreductase activity, acting on paired donors, with incorporation or reduction of molecular oxygen"/>
    <property type="evidence" value="ECO:0007669"/>
    <property type="project" value="InterPro"/>
</dbReference>
<keyword evidence="5" id="KW-0472">Membrane</keyword>
<dbReference type="EMBL" id="CAJVPL010000801">
    <property type="protein sequence ID" value="CAG8530772.1"/>
    <property type="molecule type" value="Genomic_DNA"/>
</dbReference>
<dbReference type="PRINTS" id="PR00463">
    <property type="entry name" value="EP450I"/>
</dbReference>
<reference evidence="6" key="1">
    <citation type="submission" date="2021-06" db="EMBL/GenBank/DDBJ databases">
        <authorList>
            <person name="Kallberg Y."/>
            <person name="Tangrot J."/>
            <person name="Rosling A."/>
        </authorList>
    </citation>
    <scope>NUCLEOTIDE SEQUENCE</scope>
    <source>
        <strain evidence="6">MT106</strain>
    </source>
</reference>
<keyword evidence="7" id="KW-1185">Reference proteome</keyword>
<proteinExistence type="inferred from homology"/>
<name>A0A9N9AHT4_9GLOM</name>
<organism evidence="6 7">
    <name type="scientific">Ambispora gerdemannii</name>
    <dbReference type="NCBI Taxonomy" id="144530"/>
    <lineage>
        <taxon>Eukaryota</taxon>
        <taxon>Fungi</taxon>
        <taxon>Fungi incertae sedis</taxon>
        <taxon>Mucoromycota</taxon>
        <taxon>Glomeromycotina</taxon>
        <taxon>Glomeromycetes</taxon>
        <taxon>Archaeosporales</taxon>
        <taxon>Ambisporaceae</taxon>
        <taxon>Ambispora</taxon>
    </lineage>
</organism>
<evidence type="ECO:0000256" key="4">
    <source>
        <dbReference type="RuleBase" id="RU000461"/>
    </source>
</evidence>
<comment type="similarity">
    <text evidence="4">Belongs to the cytochrome P450 family.</text>
</comment>
<dbReference type="PANTHER" id="PTHR24301:SF2">
    <property type="entry name" value="THROMBOXANE-A SYNTHASE"/>
    <property type="match status" value="1"/>
</dbReference>
<comment type="cofactor">
    <cofactor evidence="3">
        <name>heme</name>
        <dbReference type="ChEBI" id="CHEBI:30413"/>
    </cofactor>
</comment>
<evidence type="ECO:0000256" key="1">
    <source>
        <dbReference type="ARBA" id="ARBA00022723"/>
    </source>
</evidence>
<keyword evidence="5" id="KW-0812">Transmembrane</keyword>
<dbReference type="InterPro" id="IPR017972">
    <property type="entry name" value="Cyt_P450_CS"/>
</dbReference>